<feature type="transmembrane region" description="Helical" evidence="6">
    <location>
        <begin position="12"/>
        <end position="39"/>
    </location>
</feature>
<keyword evidence="3 6" id="KW-0812">Transmembrane</keyword>
<feature type="transmembrane region" description="Helical" evidence="6">
    <location>
        <begin position="165"/>
        <end position="185"/>
    </location>
</feature>
<evidence type="ECO:0008006" key="9">
    <source>
        <dbReference type="Google" id="ProtNLM"/>
    </source>
</evidence>
<dbReference type="GO" id="GO:0016020">
    <property type="term" value="C:membrane"/>
    <property type="evidence" value="ECO:0007669"/>
    <property type="project" value="UniProtKB-SubCell"/>
</dbReference>
<feature type="transmembrane region" description="Helical" evidence="6">
    <location>
        <begin position="206"/>
        <end position="230"/>
    </location>
</feature>
<evidence type="ECO:0000256" key="1">
    <source>
        <dbReference type="ARBA" id="ARBA00004141"/>
    </source>
</evidence>
<proteinExistence type="inferred from homology"/>
<comment type="caution">
    <text evidence="7">The sequence shown here is derived from an EMBL/GenBank/DDBJ whole genome shotgun (WGS) entry which is preliminary data.</text>
</comment>
<dbReference type="EMBL" id="CCBN010000008">
    <property type="protein sequence ID" value="CDO54658.1"/>
    <property type="molecule type" value="Genomic_DNA"/>
</dbReference>
<feature type="transmembrane region" description="Helical" evidence="6">
    <location>
        <begin position="133"/>
        <end position="153"/>
    </location>
</feature>
<reference evidence="7" key="1">
    <citation type="submission" date="2014-03" db="EMBL/GenBank/DDBJ databases">
        <authorList>
            <person name="Casaregola S."/>
        </authorList>
    </citation>
    <scope>NUCLEOTIDE SEQUENCE [LARGE SCALE GENOMIC DNA]</scope>
    <source>
        <strain evidence="7">CLIB 918</strain>
    </source>
</reference>
<evidence type="ECO:0000256" key="3">
    <source>
        <dbReference type="ARBA" id="ARBA00022692"/>
    </source>
</evidence>
<dbReference type="Proteomes" id="UP000242525">
    <property type="component" value="Unassembled WGS sequence"/>
</dbReference>
<evidence type="ECO:0000256" key="6">
    <source>
        <dbReference type="SAM" id="Phobius"/>
    </source>
</evidence>
<feature type="transmembrane region" description="Helical" evidence="6">
    <location>
        <begin position="236"/>
        <end position="257"/>
    </location>
</feature>
<feature type="transmembrane region" description="Helical" evidence="6">
    <location>
        <begin position="450"/>
        <end position="474"/>
    </location>
</feature>
<dbReference type="Pfam" id="PF03348">
    <property type="entry name" value="Serinc"/>
    <property type="match status" value="1"/>
</dbReference>
<feature type="transmembrane region" description="Helical" evidence="6">
    <location>
        <begin position="269"/>
        <end position="289"/>
    </location>
</feature>
<feature type="transmembrane region" description="Helical" evidence="6">
    <location>
        <begin position="103"/>
        <end position="121"/>
    </location>
</feature>
<dbReference type="PANTHER" id="PTHR10383">
    <property type="entry name" value="SERINE INCORPORATOR"/>
    <property type="match status" value="1"/>
</dbReference>
<evidence type="ECO:0000256" key="2">
    <source>
        <dbReference type="ARBA" id="ARBA00006665"/>
    </source>
</evidence>
<feature type="transmembrane region" description="Helical" evidence="6">
    <location>
        <begin position="410"/>
        <end position="430"/>
    </location>
</feature>
<keyword evidence="8" id="KW-1185">Reference proteome</keyword>
<gene>
    <name evidence="7" type="ORF">BN980_GECA08s02650g</name>
</gene>
<organism evidence="7 8">
    <name type="scientific">Geotrichum candidum</name>
    <name type="common">Oospora lactis</name>
    <name type="synonym">Dipodascus geotrichum</name>
    <dbReference type="NCBI Taxonomy" id="1173061"/>
    <lineage>
        <taxon>Eukaryota</taxon>
        <taxon>Fungi</taxon>
        <taxon>Dikarya</taxon>
        <taxon>Ascomycota</taxon>
        <taxon>Saccharomycotina</taxon>
        <taxon>Dipodascomycetes</taxon>
        <taxon>Dipodascales</taxon>
        <taxon>Dipodascaceae</taxon>
        <taxon>Geotrichum</taxon>
    </lineage>
</organism>
<evidence type="ECO:0000256" key="5">
    <source>
        <dbReference type="ARBA" id="ARBA00023136"/>
    </source>
</evidence>
<evidence type="ECO:0000313" key="7">
    <source>
        <dbReference type="EMBL" id="CDO54658.1"/>
    </source>
</evidence>
<accession>A0A0J9XCX5</accession>
<dbReference type="OrthoDB" id="5963193at2759"/>
<name>A0A0J9XCX5_GEOCN</name>
<evidence type="ECO:0000313" key="8">
    <source>
        <dbReference type="Proteomes" id="UP000242525"/>
    </source>
</evidence>
<feature type="transmembrane region" description="Helical" evidence="6">
    <location>
        <begin position="309"/>
        <end position="327"/>
    </location>
</feature>
<feature type="transmembrane region" description="Helical" evidence="6">
    <location>
        <begin position="51"/>
        <end position="73"/>
    </location>
</feature>
<keyword evidence="4 6" id="KW-1133">Transmembrane helix</keyword>
<dbReference type="InterPro" id="IPR005016">
    <property type="entry name" value="TDE1/TMS"/>
</dbReference>
<sequence length="479" mass="52502">MGALLSVPFLTIPAMGVSWLGSCVASWCGAAAFSAMCSACGKCSSSIATRVGYAVLFCINSILSWVMLTDWAIKKLESLTFNYVHLRCSGGAECYGFSSVHRINFALGLFHFILALLLVGVHSTRNPRAGIQNGYWGLKIFAWLGLVVLSFFIPDGFFVIWGNYFAMFGAMIFLLIGLVLLVDFAHSWAETCLEHIEESDSTLWKTILLSSTLGMYVGSLVLTIIMYIFFAGSGCSMNQAAITLNLVFTIIVSLLSVNPKVQEFNPQAGLAQASMVAIYCTYLTMAAVASEPDDKFCNPLIRSRGTRTASIVLGAIFTFLAIAYTTTRAAIQTSTSSVESAGYAPVASEHNLVTQEPTRHSMRIEAIRAAVETGSLPSTALEENWWDSDSDEDDGGAYGDDERGSTKYNYVLFHLVFLLATQWIATLLTMNVRKEDLVDFAPVGRTYFSSWVKIVSSWICYLLYAWTLVAPALFPDRFS</sequence>
<comment type="subcellular location">
    <subcellularLocation>
        <location evidence="1">Membrane</location>
        <topology evidence="1">Multi-pass membrane protein</topology>
    </subcellularLocation>
</comment>
<dbReference type="PANTHER" id="PTHR10383:SF9">
    <property type="entry name" value="SERINE INCORPORATOR, ISOFORM F"/>
    <property type="match status" value="1"/>
</dbReference>
<evidence type="ECO:0000256" key="4">
    <source>
        <dbReference type="ARBA" id="ARBA00022989"/>
    </source>
</evidence>
<keyword evidence="5 6" id="KW-0472">Membrane</keyword>
<dbReference type="AlphaFoldDB" id="A0A0J9XCX5"/>
<protein>
    <recommendedName>
        <fullName evidence="9">Membrane protein TMS1</fullName>
    </recommendedName>
</protein>
<dbReference type="STRING" id="1173061.A0A0J9XCX5"/>
<comment type="similarity">
    <text evidence="2">Belongs to the TDE1 family.</text>
</comment>